<dbReference type="Proteomes" id="UP000712281">
    <property type="component" value="Unassembled WGS sequence"/>
</dbReference>
<evidence type="ECO:0000256" key="2">
    <source>
        <dbReference type="ARBA" id="ARBA00010846"/>
    </source>
</evidence>
<dbReference type="GO" id="GO:0016567">
    <property type="term" value="P:protein ubiquitination"/>
    <property type="evidence" value="ECO:0007669"/>
    <property type="project" value="InterPro"/>
</dbReference>
<name>A0A8S9JPH0_BRACR</name>
<dbReference type="Gene3D" id="2.60.210.10">
    <property type="entry name" value="Apoptosis, Tumor Necrosis Factor Receptor Associated Protein 2, Chain A"/>
    <property type="match status" value="1"/>
</dbReference>
<dbReference type="AlphaFoldDB" id="A0A8S9JPH0"/>
<feature type="domain" description="BPM/SPOP BACK" evidence="3">
    <location>
        <begin position="123"/>
        <end position="147"/>
    </location>
</feature>
<dbReference type="Pfam" id="PF24570">
    <property type="entry name" value="BACK_BPM_SPOP"/>
    <property type="match status" value="1"/>
</dbReference>
<evidence type="ECO:0000256" key="1">
    <source>
        <dbReference type="ARBA" id="ARBA00004906"/>
    </source>
</evidence>
<evidence type="ECO:0000313" key="4">
    <source>
        <dbReference type="EMBL" id="KAF2583347.1"/>
    </source>
</evidence>
<dbReference type="SUPFAM" id="SSF49599">
    <property type="entry name" value="TRAF domain-like"/>
    <property type="match status" value="1"/>
</dbReference>
<protein>
    <recommendedName>
        <fullName evidence="3">BPM/SPOP BACK domain-containing protein</fullName>
    </recommendedName>
</protein>
<dbReference type="InterPro" id="IPR008974">
    <property type="entry name" value="TRAF-like"/>
</dbReference>
<sequence>MDATRVCSEVPGSSKSTVTTSLTESTSRTETINGSHEFKISGYSLAKGMGIGKGYKRFFKRTLLESSDYLKDNCLLVRCCVGVVKSHTEGPRSYNIPVPVSDLGHQFGKLLESGKGVDVTFQVDAVMETDGFDYLKESCPCLLSELLEYVARLSEHSLTSTGQRKELYADGGDVNGRRVKQRLH</sequence>
<dbReference type="InterPro" id="IPR002083">
    <property type="entry name" value="MATH/TRAF_dom"/>
</dbReference>
<dbReference type="PANTHER" id="PTHR26379:SF434">
    <property type="entry name" value="BTB_POZ AND MATH DOMAIN-CONTAINING PROTEIN 2"/>
    <property type="match status" value="1"/>
</dbReference>
<dbReference type="EMBL" id="QGKW02001660">
    <property type="protein sequence ID" value="KAF2583347.1"/>
    <property type="molecule type" value="Genomic_DNA"/>
</dbReference>
<proteinExistence type="inferred from homology"/>
<organism evidence="4 5">
    <name type="scientific">Brassica cretica</name>
    <name type="common">Mustard</name>
    <dbReference type="NCBI Taxonomy" id="69181"/>
    <lineage>
        <taxon>Eukaryota</taxon>
        <taxon>Viridiplantae</taxon>
        <taxon>Streptophyta</taxon>
        <taxon>Embryophyta</taxon>
        <taxon>Tracheophyta</taxon>
        <taxon>Spermatophyta</taxon>
        <taxon>Magnoliopsida</taxon>
        <taxon>eudicotyledons</taxon>
        <taxon>Gunneridae</taxon>
        <taxon>Pentapetalae</taxon>
        <taxon>rosids</taxon>
        <taxon>malvids</taxon>
        <taxon>Brassicales</taxon>
        <taxon>Brassicaceae</taxon>
        <taxon>Brassiceae</taxon>
        <taxon>Brassica</taxon>
    </lineage>
</organism>
<gene>
    <name evidence="4" type="ORF">F2Q68_00002676</name>
</gene>
<accession>A0A8S9JPH0</accession>
<dbReference type="InterPro" id="IPR056423">
    <property type="entry name" value="BACK_BPM_SPOP"/>
</dbReference>
<comment type="caution">
    <text evidence="4">The sequence shown here is derived from an EMBL/GenBank/DDBJ whole genome shotgun (WGS) entry which is preliminary data.</text>
</comment>
<evidence type="ECO:0000259" key="3">
    <source>
        <dbReference type="Pfam" id="PF24570"/>
    </source>
</evidence>
<dbReference type="CDD" id="cd00121">
    <property type="entry name" value="MATH"/>
    <property type="match status" value="1"/>
</dbReference>
<comment type="similarity">
    <text evidence="2">Belongs to the Tdpoz family.</text>
</comment>
<dbReference type="Gene3D" id="1.25.40.420">
    <property type="match status" value="1"/>
</dbReference>
<reference evidence="4" key="1">
    <citation type="submission" date="2019-12" db="EMBL/GenBank/DDBJ databases">
        <title>Genome sequencing and annotation of Brassica cretica.</title>
        <authorList>
            <person name="Studholme D.J."/>
            <person name="Sarris P.F."/>
        </authorList>
    </citation>
    <scope>NUCLEOTIDE SEQUENCE</scope>
    <source>
        <strain evidence="4">PFS-001/15</strain>
        <tissue evidence="4">Leaf</tissue>
    </source>
</reference>
<comment type="pathway">
    <text evidence="1">Protein modification; protein ubiquitination.</text>
</comment>
<dbReference type="PANTHER" id="PTHR26379">
    <property type="entry name" value="BTB/POZ AND MATH DOMAIN-CONTAINING PROTEIN 1"/>
    <property type="match status" value="1"/>
</dbReference>
<dbReference type="InterPro" id="IPR045005">
    <property type="entry name" value="BPM1-6"/>
</dbReference>
<evidence type="ECO:0000313" key="5">
    <source>
        <dbReference type="Proteomes" id="UP000712281"/>
    </source>
</evidence>